<comment type="caution">
    <text evidence="1">The sequence shown here is derived from an EMBL/GenBank/DDBJ whole genome shotgun (WGS) entry which is preliminary data.</text>
</comment>
<protein>
    <recommendedName>
        <fullName evidence="3">DUF4278 domain-containing protein</fullName>
    </recommendedName>
</protein>
<evidence type="ECO:0008006" key="3">
    <source>
        <dbReference type="Google" id="ProtNLM"/>
    </source>
</evidence>
<gene>
    <name evidence="1" type="ORF">UH38_16600</name>
</gene>
<dbReference type="Pfam" id="PF14105">
    <property type="entry name" value="DUF4278"/>
    <property type="match status" value="1"/>
</dbReference>
<dbReference type="STRING" id="1618023.UH38_16600"/>
<proteinExistence type="predicted"/>
<evidence type="ECO:0000313" key="2">
    <source>
        <dbReference type="Proteomes" id="UP000032452"/>
    </source>
</evidence>
<keyword evidence="2" id="KW-1185">Reference proteome</keyword>
<dbReference type="EMBL" id="JYON01000019">
    <property type="protein sequence ID" value="KJH70680.1"/>
    <property type="molecule type" value="Genomic_DNA"/>
</dbReference>
<dbReference type="Proteomes" id="UP000032452">
    <property type="component" value="Unassembled WGS sequence"/>
</dbReference>
<sequence>MKLTYRGVAYEANNPVLELTQGEVSGKYRGAHWKPKYVKHIPVPPLAVELKYRGNSYSLGDPIDVEANLLPKRFKVQITQEQVQAPIQLPAHEVTSTHLANIRNNLERRLQVAIEKGDEDLIRLLQIEARELI</sequence>
<dbReference type="InterPro" id="IPR025458">
    <property type="entry name" value="DUF4278"/>
</dbReference>
<accession>A0A0D8ZPN7</accession>
<dbReference type="OrthoDB" id="515032at2"/>
<dbReference type="AlphaFoldDB" id="A0A0D8ZPN7"/>
<organism evidence="1 2">
    <name type="scientific">Aliterella atlantica CENA595</name>
    <dbReference type="NCBI Taxonomy" id="1618023"/>
    <lineage>
        <taxon>Bacteria</taxon>
        <taxon>Bacillati</taxon>
        <taxon>Cyanobacteriota</taxon>
        <taxon>Cyanophyceae</taxon>
        <taxon>Chroococcidiopsidales</taxon>
        <taxon>Aliterellaceae</taxon>
        <taxon>Aliterella</taxon>
    </lineage>
</organism>
<dbReference type="RefSeq" id="WP_045055798.1">
    <property type="nucleotide sequence ID" value="NZ_CAWMDP010000006.1"/>
</dbReference>
<name>A0A0D8ZPN7_9CYAN</name>
<reference evidence="1 2" key="1">
    <citation type="submission" date="2015-02" db="EMBL/GenBank/DDBJ databases">
        <title>Draft genome of a novel marine cyanobacterium (Chroococcales) isolated from South Atlantic Ocean.</title>
        <authorList>
            <person name="Rigonato J."/>
            <person name="Alvarenga D.O."/>
            <person name="Branco L.H."/>
            <person name="Varani A.M."/>
            <person name="Brandini F.P."/>
            <person name="Fiore M.F."/>
        </authorList>
    </citation>
    <scope>NUCLEOTIDE SEQUENCE [LARGE SCALE GENOMIC DNA]</scope>
    <source>
        <strain evidence="1 2">CENA595</strain>
    </source>
</reference>
<evidence type="ECO:0000313" key="1">
    <source>
        <dbReference type="EMBL" id="KJH70680.1"/>
    </source>
</evidence>